<feature type="domain" description="Endonuclease/exonuclease/phosphatase" evidence="2">
    <location>
        <begin position="41"/>
        <end position="351"/>
    </location>
</feature>
<dbReference type="InterPro" id="IPR036691">
    <property type="entry name" value="Endo/exonu/phosph_ase_sf"/>
</dbReference>
<name>A0ABT7FK78_9RHOB</name>
<dbReference type="SUPFAM" id="SSF56219">
    <property type="entry name" value="DNase I-like"/>
    <property type="match status" value="1"/>
</dbReference>
<feature type="compositionally biased region" description="Low complexity" evidence="1">
    <location>
        <begin position="295"/>
        <end position="309"/>
    </location>
</feature>
<reference evidence="3 4" key="1">
    <citation type="submission" date="2023-05" db="EMBL/GenBank/DDBJ databases">
        <title>Sedimentitalea sp. nov. JM2-8.</title>
        <authorList>
            <person name="Huang J."/>
        </authorList>
    </citation>
    <scope>NUCLEOTIDE SEQUENCE [LARGE SCALE GENOMIC DNA]</scope>
    <source>
        <strain evidence="3 4">JM2-8</strain>
    </source>
</reference>
<dbReference type="Proteomes" id="UP001227126">
    <property type="component" value="Unassembled WGS sequence"/>
</dbReference>
<dbReference type="EMBL" id="JASNJE010000031">
    <property type="protein sequence ID" value="MDK3075179.1"/>
    <property type="molecule type" value="Genomic_DNA"/>
</dbReference>
<keyword evidence="3" id="KW-0540">Nuclease</keyword>
<dbReference type="GO" id="GO:0004519">
    <property type="term" value="F:endonuclease activity"/>
    <property type="evidence" value="ECO:0007669"/>
    <property type="project" value="UniProtKB-KW"/>
</dbReference>
<sequence length="374" mass="40134">MIRHGDRMPMGRAVASLRALLALILLALETPGFADVLRVGTFNVELARKGPGLLLRDLTRGKDPQIDAIVAVIARHSPDVLAIQNFDWDHDQVALAAFAERLADAGAPYPHRFSARPNSGLATDLDLDGDRRLGGPGDAQGFGAFTGQGGLAVLSRHPIAVAQVTDLSDLLWKDLPDALLPTWADGRPFPSDDAIAIQLLSSTAHWIVPIALPDGGLFDLLTFQAGPPVFDGAEDRNGRRNHDEIRLWTEVLDGRFGSLHDRFVLAGGANLDPHDSDGRFAAMRNLLADSRLQDPRPASAGAARSADQGHTGDNALDTVDWDGVGRMRVDYVLPASGWKVIDAGVAWPAEGEDGRAEALAASRHRLVWVDLALD</sequence>
<keyword evidence="3" id="KW-0255">Endonuclease</keyword>
<accession>A0ABT7FK78</accession>
<evidence type="ECO:0000256" key="1">
    <source>
        <dbReference type="SAM" id="MobiDB-lite"/>
    </source>
</evidence>
<evidence type="ECO:0000313" key="3">
    <source>
        <dbReference type="EMBL" id="MDK3075179.1"/>
    </source>
</evidence>
<dbReference type="RefSeq" id="WP_284487109.1">
    <property type="nucleotide sequence ID" value="NZ_JASNJE010000031.1"/>
</dbReference>
<dbReference type="InterPro" id="IPR005135">
    <property type="entry name" value="Endo/exonuclease/phosphatase"/>
</dbReference>
<organism evidence="3 4">
    <name type="scientific">Sedimentitalea xiamensis</name>
    <dbReference type="NCBI Taxonomy" id="3050037"/>
    <lineage>
        <taxon>Bacteria</taxon>
        <taxon>Pseudomonadati</taxon>
        <taxon>Pseudomonadota</taxon>
        <taxon>Alphaproteobacteria</taxon>
        <taxon>Rhodobacterales</taxon>
        <taxon>Paracoccaceae</taxon>
        <taxon>Sedimentitalea</taxon>
    </lineage>
</organism>
<comment type="caution">
    <text evidence="3">The sequence shown here is derived from an EMBL/GenBank/DDBJ whole genome shotgun (WGS) entry which is preliminary data.</text>
</comment>
<keyword evidence="4" id="KW-1185">Reference proteome</keyword>
<feature type="region of interest" description="Disordered" evidence="1">
    <location>
        <begin position="293"/>
        <end position="317"/>
    </location>
</feature>
<evidence type="ECO:0000313" key="4">
    <source>
        <dbReference type="Proteomes" id="UP001227126"/>
    </source>
</evidence>
<keyword evidence="3" id="KW-0378">Hydrolase</keyword>
<dbReference type="Gene3D" id="3.60.10.10">
    <property type="entry name" value="Endonuclease/exonuclease/phosphatase"/>
    <property type="match status" value="1"/>
</dbReference>
<gene>
    <name evidence="3" type="ORF">QO034_18995</name>
</gene>
<dbReference type="Pfam" id="PF03372">
    <property type="entry name" value="Exo_endo_phos"/>
    <property type="match status" value="1"/>
</dbReference>
<protein>
    <submittedName>
        <fullName evidence="3">Endonuclease/exonuclease/phosphatase family protein</fullName>
    </submittedName>
</protein>
<proteinExistence type="predicted"/>
<evidence type="ECO:0000259" key="2">
    <source>
        <dbReference type="Pfam" id="PF03372"/>
    </source>
</evidence>